<reference evidence="1" key="1">
    <citation type="submission" date="2021-02" db="EMBL/GenBank/DDBJ databases">
        <authorList>
            <consortium name="DOE Joint Genome Institute"/>
            <person name="Ahrendt S."/>
            <person name="Looney B.P."/>
            <person name="Miyauchi S."/>
            <person name="Morin E."/>
            <person name="Drula E."/>
            <person name="Courty P.E."/>
            <person name="Chicoki N."/>
            <person name="Fauchery L."/>
            <person name="Kohler A."/>
            <person name="Kuo A."/>
            <person name="Labutti K."/>
            <person name="Pangilinan J."/>
            <person name="Lipzen A."/>
            <person name="Riley R."/>
            <person name="Andreopoulos W."/>
            <person name="He G."/>
            <person name="Johnson J."/>
            <person name="Barry K.W."/>
            <person name="Grigoriev I.V."/>
            <person name="Nagy L."/>
            <person name="Hibbett D."/>
            <person name="Henrissat B."/>
            <person name="Matheny P.B."/>
            <person name="Labbe J."/>
            <person name="Martin F."/>
        </authorList>
    </citation>
    <scope>NUCLEOTIDE SEQUENCE</scope>
    <source>
        <strain evidence="1">FP105234-sp</strain>
    </source>
</reference>
<evidence type="ECO:0000313" key="2">
    <source>
        <dbReference type="Proteomes" id="UP000814033"/>
    </source>
</evidence>
<gene>
    <name evidence="1" type="ORF">FA95DRAFT_1306963</name>
</gene>
<proteinExistence type="predicted"/>
<dbReference type="Proteomes" id="UP000814033">
    <property type="component" value="Unassembled WGS sequence"/>
</dbReference>
<sequence>MHPRVCPRAVPTDRPCCRRPAHPQPAPHLLDTPRALASITSGRAAVSPPAPTTVTILGSDGLSITWMLKCSWRNQDQDLFCCSRMARNPFHYSASSPYQRCDSVRHSVSTPVLSHLSPRASKEDPRARPVSPRTSCS</sequence>
<organism evidence="1 2">
    <name type="scientific">Auriscalpium vulgare</name>
    <dbReference type="NCBI Taxonomy" id="40419"/>
    <lineage>
        <taxon>Eukaryota</taxon>
        <taxon>Fungi</taxon>
        <taxon>Dikarya</taxon>
        <taxon>Basidiomycota</taxon>
        <taxon>Agaricomycotina</taxon>
        <taxon>Agaricomycetes</taxon>
        <taxon>Russulales</taxon>
        <taxon>Auriscalpiaceae</taxon>
        <taxon>Auriscalpium</taxon>
    </lineage>
</organism>
<dbReference type="EMBL" id="MU275915">
    <property type="protein sequence ID" value="KAI0046868.1"/>
    <property type="molecule type" value="Genomic_DNA"/>
</dbReference>
<keyword evidence="2" id="KW-1185">Reference proteome</keyword>
<reference evidence="1" key="2">
    <citation type="journal article" date="2022" name="New Phytol.">
        <title>Evolutionary transition to the ectomycorrhizal habit in the genomes of a hyperdiverse lineage of mushroom-forming fungi.</title>
        <authorList>
            <person name="Looney B."/>
            <person name="Miyauchi S."/>
            <person name="Morin E."/>
            <person name="Drula E."/>
            <person name="Courty P.E."/>
            <person name="Kohler A."/>
            <person name="Kuo A."/>
            <person name="LaButti K."/>
            <person name="Pangilinan J."/>
            <person name="Lipzen A."/>
            <person name="Riley R."/>
            <person name="Andreopoulos W."/>
            <person name="He G."/>
            <person name="Johnson J."/>
            <person name="Nolan M."/>
            <person name="Tritt A."/>
            <person name="Barry K.W."/>
            <person name="Grigoriev I.V."/>
            <person name="Nagy L.G."/>
            <person name="Hibbett D."/>
            <person name="Henrissat B."/>
            <person name="Matheny P.B."/>
            <person name="Labbe J."/>
            <person name="Martin F.M."/>
        </authorList>
    </citation>
    <scope>NUCLEOTIDE SEQUENCE</scope>
    <source>
        <strain evidence="1">FP105234-sp</strain>
    </source>
</reference>
<protein>
    <submittedName>
        <fullName evidence="1">Uncharacterized protein</fullName>
    </submittedName>
</protein>
<name>A0ACB8RTL3_9AGAM</name>
<evidence type="ECO:0000313" key="1">
    <source>
        <dbReference type="EMBL" id="KAI0046868.1"/>
    </source>
</evidence>
<accession>A0ACB8RTL3</accession>
<comment type="caution">
    <text evidence="1">The sequence shown here is derived from an EMBL/GenBank/DDBJ whole genome shotgun (WGS) entry which is preliminary data.</text>
</comment>